<gene>
    <name evidence="3" type="ORF">V4F39_04700</name>
</gene>
<evidence type="ECO:0000313" key="4">
    <source>
        <dbReference type="Proteomes" id="UP001336250"/>
    </source>
</evidence>
<dbReference type="RefSeq" id="WP_332288148.1">
    <property type="nucleotide sequence ID" value="NZ_JAZIBG010000017.1"/>
</dbReference>
<dbReference type="CDD" id="cd17470">
    <property type="entry name" value="T3SS_Flik_C"/>
    <property type="match status" value="1"/>
</dbReference>
<comment type="caution">
    <text evidence="3">The sequence shown here is derived from an EMBL/GenBank/DDBJ whole genome shotgun (WGS) entry which is preliminary data.</text>
</comment>
<evidence type="ECO:0000259" key="2">
    <source>
        <dbReference type="Pfam" id="PF02120"/>
    </source>
</evidence>
<dbReference type="EMBL" id="JAZIBG010000017">
    <property type="protein sequence ID" value="MEF7613202.1"/>
    <property type="molecule type" value="Genomic_DNA"/>
</dbReference>
<dbReference type="PANTHER" id="PTHR37533">
    <property type="entry name" value="FLAGELLAR HOOK-LENGTH CONTROL PROTEIN"/>
    <property type="match status" value="1"/>
</dbReference>
<dbReference type="InterPro" id="IPR052563">
    <property type="entry name" value="FliK"/>
</dbReference>
<dbReference type="PANTHER" id="PTHR37533:SF2">
    <property type="entry name" value="FLAGELLAR HOOK-LENGTH CONTROL PROTEIN"/>
    <property type="match status" value="1"/>
</dbReference>
<dbReference type="Gene3D" id="3.30.750.140">
    <property type="match status" value="1"/>
</dbReference>
<feature type="region of interest" description="Disordered" evidence="1">
    <location>
        <begin position="166"/>
        <end position="211"/>
    </location>
</feature>
<evidence type="ECO:0000313" key="3">
    <source>
        <dbReference type="EMBL" id="MEF7613202.1"/>
    </source>
</evidence>
<keyword evidence="3" id="KW-0969">Cilium</keyword>
<sequence>ADEAAGRFAAALAEATAQAEPAPAAPGPRQEAPVAGDAARALAAADGTTPASAAPAAEGSAPASAPFHAHLAAAIDSPSFAPALGAQVSVLVRDGIQAARLELNPAEMGPISVQIELAGTQAHVSFGADLAATRAALESSLPDLAAALSAGGFTLAGGGVFAGAGGQAGGTADGRRGDGGHGPQRPGDDLAPQATATPAQRAQRGVVDLVA</sequence>
<dbReference type="AlphaFoldDB" id="A0AAW9QD47"/>
<dbReference type="Proteomes" id="UP001336250">
    <property type="component" value="Unassembled WGS sequence"/>
</dbReference>
<keyword evidence="4" id="KW-1185">Reference proteome</keyword>
<reference evidence="3 4" key="1">
    <citation type="submission" date="2024-02" db="EMBL/GenBank/DDBJ databases">
        <title>Genome sequence of Aquincola sp. MAHUQ-54.</title>
        <authorList>
            <person name="Huq M.A."/>
        </authorList>
    </citation>
    <scope>NUCLEOTIDE SEQUENCE [LARGE SCALE GENOMIC DNA]</scope>
    <source>
        <strain evidence="3 4">MAHUQ-54</strain>
    </source>
</reference>
<feature type="compositionally biased region" description="Low complexity" evidence="1">
    <location>
        <begin position="191"/>
        <end position="204"/>
    </location>
</feature>
<organism evidence="3 4">
    <name type="scientific">Aquincola agrisoli</name>
    <dbReference type="NCBI Taxonomy" id="3119538"/>
    <lineage>
        <taxon>Bacteria</taxon>
        <taxon>Pseudomonadati</taxon>
        <taxon>Pseudomonadota</taxon>
        <taxon>Betaproteobacteria</taxon>
        <taxon>Burkholderiales</taxon>
        <taxon>Sphaerotilaceae</taxon>
        <taxon>Aquincola</taxon>
    </lineage>
</organism>
<dbReference type="InterPro" id="IPR038610">
    <property type="entry name" value="FliK-like_C_sf"/>
</dbReference>
<evidence type="ECO:0000256" key="1">
    <source>
        <dbReference type="SAM" id="MobiDB-lite"/>
    </source>
</evidence>
<name>A0AAW9QD47_9BURK</name>
<feature type="domain" description="Flagellar hook-length control protein-like C-terminal" evidence="2">
    <location>
        <begin position="87"/>
        <end position="168"/>
    </location>
</feature>
<keyword evidence="3" id="KW-0282">Flagellum</keyword>
<keyword evidence="3" id="KW-0966">Cell projection</keyword>
<proteinExistence type="predicted"/>
<dbReference type="Pfam" id="PF02120">
    <property type="entry name" value="Flg_hook"/>
    <property type="match status" value="1"/>
</dbReference>
<dbReference type="InterPro" id="IPR021136">
    <property type="entry name" value="Flagellar_hook_control-like_C"/>
</dbReference>
<protein>
    <submittedName>
        <fullName evidence="3">Flagellar hook-length control protein FliK</fullName>
    </submittedName>
</protein>
<feature type="non-terminal residue" evidence="3">
    <location>
        <position position="1"/>
    </location>
</feature>
<feature type="region of interest" description="Disordered" evidence="1">
    <location>
        <begin position="1"/>
        <end position="60"/>
    </location>
</feature>
<accession>A0AAW9QD47</accession>